<sequence length="110" mass="12529">FGGIHCIAWSFHFPSHIDQLLWRGSACIITGASKWYQKYIRKCGILNALMLIVLLFVFMIWTSGIAPTFISILLYAPARICLLVVALRCLTDLPDSAYQTVQWTKFLPHL</sequence>
<feature type="transmembrane region" description="Helical" evidence="1">
    <location>
        <begin position="44"/>
        <end position="63"/>
    </location>
</feature>
<evidence type="ECO:0000256" key="1">
    <source>
        <dbReference type="SAM" id="Phobius"/>
    </source>
</evidence>
<feature type="transmembrane region" description="Helical" evidence="1">
    <location>
        <begin position="69"/>
        <end position="90"/>
    </location>
</feature>
<dbReference type="PANTHER" id="PTHR35043">
    <property type="entry name" value="TRANSCRIPTION FACTOR DOMAIN-CONTAINING PROTEIN"/>
    <property type="match status" value="1"/>
</dbReference>
<feature type="non-terminal residue" evidence="2">
    <location>
        <position position="1"/>
    </location>
</feature>
<keyword evidence="1" id="KW-0472">Membrane</keyword>
<dbReference type="Proteomes" id="UP000308652">
    <property type="component" value="Unassembled WGS sequence"/>
</dbReference>
<protein>
    <submittedName>
        <fullName evidence="2">Uncharacterized protein</fullName>
    </submittedName>
</protein>
<evidence type="ECO:0000313" key="2">
    <source>
        <dbReference type="EMBL" id="TFK31145.1"/>
    </source>
</evidence>
<name>A0A5C3LER8_9AGAR</name>
<keyword evidence="1" id="KW-1133">Transmembrane helix</keyword>
<keyword evidence="3" id="KW-1185">Reference proteome</keyword>
<dbReference type="AlphaFoldDB" id="A0A5C3LER8"/>
<dbReference type="STRING" id="68775.A0A5C3LER8"/>
<dbReference type="EMBL" id="ML213874">
    <property type="protein sequence ID" value="TFK31145.1"/>
    <property type="molecule type" value="Genomic_DNA"/>
</dbReference>
<evidence type="ECO:0000313" key="3">
    <source>
        <dbReference type="Proteomes" id="UP000308652"/>
    </source>
</evidence>
<keyword evidence="1" id="KW-0812">Transmembrane</keyword>
<organism evidence="2 3">
    <name type="scientific">Crucibulum laeve</name>
    <dbReference type="NCBI Taxonomy" id="68775"/>
    <lineage>
        <taxon>Eukaryota</taxon>
        <taxon>Fungi</taxon>
        <taxon>Dikarya</taxon>
        <taxon>Basidiomycota</taxon>
        <taxon>Agaricomycotina</taxon>
        <taxon>Agaricomycetes</taxon>
        <taxon>Agaricomycetidae</taxon>
        <taxon>Agaricales</taxon>
        <taxon>Agaricineae</taxon>
        <taxon>Nidulariaceae</taxon>
        <taxon>Crucibulum</taxon>
    </lineage>
</organism>
<reference evidence="2 3" key="1">
    <citation type="journal article" date="2019" name="Nat. Ecol. Evol.">
        <title>Megaphylogeny resolves global patterns of mushroom evolution.</title>
        <authorList>
            <person name="Varga T."/>
            <person name="Krizsan K."/>
            <person name="Foldi C."/>
            <person name="Dima B."/>
            <person name="Sanchez-Garcia M."/>
            <person name="Sanchez-Ramirez S."/>
            <person name="Szollosi G.J."/>
            <person name="Szarkandi J.G."/>
            <person name="Papp V."/>
            <person name="Albert L."/>
            <person name="Andreopoulos W."/>
            <person name="Angelini C."/>
            <person name="Antonin V."/>
            <person name="Barry K.W."/>
            <person name="Bougher N.L."/>
            <person name="Buchanan P."/>
            <person name="Buyck B."/>
            <person name="Bense V."/>
            <person name="Catcheside P."/>
            <person name="Chovatia M."/>
            <person name="Cooper J."/>
            <person name="Damon W."/>
            <person name="Desjardin D."/>
            <person name="Finy P."/>
            <person name="Geml J."/>
            <person name="Haridas S."/>
            <person name="Hughes K."/>
            <person name="Justo A."/>
            <person name="Karasinski D."/>
            <person name="Kautmanova I."/>
            <person name="Kiss B."/>
            <person name="Kocsube S."/>
            <person name="Kotiranta H."/>
            <person name="LaButti K.M."/>
            <person name="Lechner B.E."/>
            <person name="Liimatainen K."/>
            <person name="Lipzen A."/>
            <person name="Lukacs Z."/>
            <person name="Mihaltcheva S."/>
            <person name="Morgado L.N."/>
            <person name="Niskanen T."/>
            <person name="Noordeloos M.E."/>
            <person name="Ohm R.A."/>
            <person name="Ortiz-Santana B."/>
            <person name="Ovrebo C."/>
            <person name="Racz N."/>
            <person name="Riley R."/>
            <person name="Savchenko A."/>
            <person name="Shiryaev A."/>
            <person name="Soop K."/>
            <person name="Spirin V."/>
            <person name="Szebenyi C."/>
            <person name="Tomsovsky M."/>
            <person name="Tulloss R.E."/>
            <person name="Uehling J."/>
            <person name="Grigoriev I.V."/>
            <person name="Vagvolgyi C."/>
            <person name="Papp T."/>
            <person name="Martin F.M."/>
            <person name="Miettinen O."/>
            <person name="Hibbett D.S."/>
            <person name="Nagy L.G."/>
        </authorList>
    </citation>
    <scope>NUCLEOTIDE SEQUENCE [LARGE SCALE GENOMIC DNA]</scope>
    <source>
        <strain evidence="2 3">CBS 166.37</strain>
    </source>
</reference>
<dbReference type="PANTHER" id="PTHR35043:SF7">
    <property type="entry name" value="TRANSCRIPTION FACTOR DOMAIN-CONTAINING PROTEIN"/>
    <property type="match status" value="1"/>
</dbReference>
<accession>A0A5C3LER8</accession>
<proteinExistence type="predicted"/>
<dbReference type="OrthoDB" id="9451547at2759"/>
<gene>
    <name evidence="2" type="ORF">BDQ12DRAFT_619452</name>
</gene>